<organism evidence="2 3">
    <name type="scientific">Tigriopus californicus</name>
    <name type="common">Marine copepod</name>
    <dbReference type="NCBI Taxonomy" id="6832"/>
    <lineage>
        <taxon>Eukaryota</taxon>
        <taxon>Metazoa</taxon>
        <taxon>Ecdysozoa</taxon>
        <taxon>Arthropoda</taxon>
        <taxon>Crustacea</taxon>
        <taxon>Multicrustacea</taxon>
        <taxon>Hexanauplia</taxon>
        <taxon>Copepoda</taxon>
        <taxon>Harpacticoida</taxon>
        <taxon>Harpacticidae</taxon>
        <taxon>Tigriopus</taxon>
    </lineage>
</organism>
<dbReference type="PROSITE" id="PS51725">
    <property type="entry name" value="ABM"/>
    <property type="match status" value="1"/>
</dbReference>
<dbReference type="SUPFAM" id="SSF54909">
    <property type="entry name" value="Dimeric alpha+beta barrel"/>
    <property type="match status" value="1"/>
</dbReference>
<dbReference type="EMBL" id="VCGU01000004">
    <property type="protein sequence ID" value="TRY77145.1"/>
    <property type="molecule type" value="Genomic_DNA"/>
</dbReference>
<comment type="caution">
    <text evidence="2">The sequence shown here is derived from an EMBL/GenBank/DDBJ whole genome shotgun (WGS) entry which is preliminary data.</text>
</comment>
<gene>
    <name evidence="2" type="ORF">TCAL_12513</name>
</gene>
<dbReference type="InterPro" id="IPR011008">
    <property type="entry name" value="Dimeric_a/b-barrel"/>
</dbReference>
<dbReference type="AlphaFoldDB" id="A0A553PHJ7"/>
<evidence type="ECO:0000259" key="1">
    <source>
        <dbReference type="PROSITE" id="PS51725"/>
    </source>
</evidence>
<proteinExistence type="predicted"/>
<sequence>MAQATTGIRLHVTFEVKDFDKFFELAKKCMEATRKEPGCLHYELFHDIADETKTKLAMIEHWESKEALMEHAKSAHVKEFIEKTKDLAQAEPCLKQYYSCGY</sequence>
<dbReference type="InterPro" id="IPR007138">
    <property type="entry name" value="ABM_dom"/>
</dbReference>
<dbReference type="PANTHER" id="PTHR33336">
    <property type="entry name" value="QUINOL MONOOXYGENASE YGIN-RELATED"/>
    <property type="match status" value="1"/>
</dbReference>
<dbReference type="Gene3D" id="3.30.70.100">
    <property type="match status" value="1"/>
</dbReference>
<protein>
    <recommendedName>
        <fullName evidence="1">ABM domain-containing protein</fullName>
    </recommendedName>
</protein>
<dbReference type="PANTHER" id="PTHR33336:SF15">
    <property type="entry name" value="ABM DOMAIN-CONTAINING PROTEIN"/>
    <property type="match status" value="1"/>
</dbReference>
<feature type="domain" description="ABM" evidence="1">
    <location>
        <begin position="4"/>
        <end position="98"/>
    </location>
</feature>
<dbReference type="GO" id="GO:0003824">
    <property type="term" value="F:catalytic activity"/>
    <property type="evidence" value="ECO:0007669"/>
    <property type="project" value="TreeGrafter"/>
</dbReference>
<dbReference type="Pfam" id="PF03992">
    <property type="entry name" value="ABM"/>
    <property type="match status" value="1"/>
</dbReference>
<name>A0A553PHJ7_TIGCA</name>
<dbReference type="Proteomes" id="UP000318571">
    <property type="component" value="Chromosome 5"/>
</dbReference>
<accession>A0A553PHJ7</accession>
<keyword evidence="3" id="KW-1185">Reference proteome</keyword>
<dbReference type="InterPro" id="IPR050744">
    <property type="entry name" value="AI-2_Isomerase_LsrG"/>
</dbReference>
<reference evidence="2 3" key="1">
    <citation type="journal article" date="2018" name="Nat. Ecol. Evol.">
        <title>Genomic signatures of mitonuclear coevolution across populations of Tigriopus californicus.</title>
        <authorList>
            <person name="Barreto F.S."/>
            <person name="Watson E.T."/>
            <person name="Lima T.G."/>
            <person name="Willett C.S."/>
            <person name="Edmands S."/>
            <person name="Li W."/>
            <person name="Burton R.S."/>
        </authorList>
    </citation>
    <scope>NUCLEOTIDE SEQUENCE [LARGE SCALE GENOMIC DNA]</scope>
    <source>
        <strain evidence="2 3">San Diego</strain>
    </source>
</reference>
<evidence type="ECO:0000313" key="3">
    <source>
        <dbReference type="Proteomes" id="UP000318571"/>
    </source>
</evidence>
<evidence type="ECO:0000313" key="2">
    <source>
        <dbReference type="EMBL" id="TRY77145.1"/>
    </source>
</evidence>